<evidence type="ECO:0000256" key="1">
    <source>
        <dbReference type="SAM" id="MobiDB-lite"/>
    </source>
</evidence>
<keyword evidence="6" id="KW-1185">Reference proteome</keyword>
<comment type="caution">
    <text evidence="5">The sequence shown here is derived from an EMBL/GenBank/DDBJ whole genome shotgun (WGS) entry which is preliminary data.</text>
</comment>
<evidence type="ECO:0000259" key="3">
    <source>
        <dbReference type="Pfam" id="PF23190"/>
    </source>
</evidence>
<dbReference type="PANTHER" id="PTHR35859">
    <property type="entry name" value="NONSELECTIVE CATION CHANNEL PROTEIN"/>
    <property type="match status" value="1"/>
</dbReference>
<dbReference type="Pfam" id="PF23190">
    <property type="entry name" value="LHD_TRPY1"/>
    <property type="match status" value="1"/>
</dbReference>
<feature type="transmembrane region" description="Helical" evidence="2">
    <location>
        <begin position="510"/>
        <end position="528"/>
    </location>
</feature>
<feature type="compositionally biased region" description="Gly residues" evidence="1">
    <location>
        <begin position="667"/>
        <end position="679"/>
    </location>
</feature>
<dbReference type="InterPro" id="IPR056337">
    <property type="entry name" value="LHD_YVC1"/>
</dbReference>
<feature type="transmembrane region" description="Helical" evidence="2">
    <location>
        <begin position="268"/>
        <end position="286"/>
    </location>
</feature>
<dbReference type="InterPro" id="IPR056336">
    <property type="entry name" value="YVC1_C"/>
</dbReference>
<feature type="transmembrane region" description="Helical" evidence="2">
    <location>
        <begin position="327"/>
        <end position="345"/>
    </location>
</feature>
<feature type="domain" description="Calcium channel YVC1-like C-terminal transmembrane" evidence="4">
    <location>
        <begin position="274"/>
        <end position="564"/>
    </location>
</feature>
<feature type="transmembrane region" description="Helical" evidence="2">
    <location>
        <begin position="293"/>
        <end position="315"/>
    </location>
</feature>
<evidence type="ECO:0000256" key="2">
    <source>
        <dbReference type="SAM" id="Phobius"/>
    </source>
</evidence>
<feature type="compositionally biased region" description="Basic and acidic residues" evidence="1">
    <location>
        <begin position="1"/>
        <end position="10"/>
    </location>
</feature>
<dbReference type="EMBL" id="JANBVO010000032">
    <property type="protein sequence ID" value="KAJ9137888.1"/>
    <property type="molecule type" value="Genomic_DNA"/>
</dbReference>
<name>A0AA38R812_9PEZI</name>
<organism evidence="5 6">
    <name type="scientific">Pleurostoma richardsiae</name>
    <dbReference type="NCBI Taxonomy" id="41990"/>
    <lineage>
        <taxon>Eukaryota</taxon>
        <taxon>Fungi</taxon>
        <taxon>Dikarya</taxon>
        <taxon>Ascomycota</taxon>
        <taxon>Pezizomycotina</taxon>
        <taxon>Sordariomycetes</taxon>
        <taxon>Sordariomycetidae</taxon>
        <taxon>Calosphaeriales</taxon>
        <taxon>Pleurostomataceae</taxon>
        <taxon>Pleurostoma</taxon>
    </lineage>
</organism>
<dbReference type="InterPro" id="IPR052971">
    <property type="entry name" value="TRP_calcium_channel"/>
</dbReference>
<reference evidence="5" key="1">
    <citation type="submission" date="2022-07" db="EMBL/GenBank/DDBJ databases">
        <title>Fungi with potential for degradation of polypropylene.</title>
        <authorList>
            <person name="Gostincar C."/>
        </authorList>
    </citation>
    <scope>NUCLEOTIDE SEQUENCE</scope>
    <source>
        <strain evidence="5">EXF-13308</strain>
    </source>
</reference>
<gene>
    <name evidence="5" type="ORF">NKR23_g8876</name>
</gene>
<proteinExistence type="predicted"/>
<feature type="region of interest" description="Disordered" evidence="1">
    <location>
        <begin position="726"/>
        <end position="757"/>
    </location>
</feature>
<dbReference type="Pfam" id="PF23317">
    <property type="entry name" value="YVC1_C"/>
    <property type="match status" value="1"/>
</dbReference>
<sequence length="757" mass="85801">MSEQRGESHPRARSRIQVLEPERRPLLRPQFSHEPESEPLYACITNPHSHLPVYTNIHRIRRDIVSVVEDYLSLEQLRDVRINISVVRPLVDKLYDLDDISIIYCLLVNRAQFLHEQSHLNNVQNVNFTRATLCELVASRILRRFNEDNPGPDGLLVLAHILVAGFEPFQTAPEEVRRQAQASTSWMYHRTLPALEVAILSESKMFLSSTSCQKVVDAIYEGRIIYTPSSFLDIIPDRYKQKPISLYDPRGESLLNQYRLIVPRTRNILEITQFVILLTLYLAFMAERDASRFSVLEICFAIYAFGWVLDQFATILEHGWHVYTQNLWAFLDVSFGLIYCCYILLRLHGWRVGSIDQGQQALDVLAMGAPVLIPRIAFNLLSNNLLFVSLRAMMADFTLLTAVAAWLFCGFLLSLLWLGEGAHPPVTIGKWMLWIWFGLDGTGIQKSTEFHWLLGPCLMVTFAFLGNTLFLTILVSILSSTFSTIVTNASAEIQYRHAVLTLEGVKGDAIFAYQPPFNILAIFILVPLKFFVSPRWFHKIHVAAVRFLNLPLLLIIALVERRILVPVAPPGEETGSVVSRPQRQGQWFWEKWRITTHGDIHAVFELPPPDEIEDEIAVDDELTHHMIRRQFTRNNTVEGPNVPAPKAADGNSQRYKDGNGQARPESSGGGRPPSRGGGLKQPSRRDSMAPLVRPVIESEEIAIMHSRLDALEESTQRIEAMLAQLVNAEGDSESEEEAEEAGRTGTLQDLDRTADEQ</sequence>
<feature type="transmembrane region" description="Helical" evidence="2">
    <location>
        <begin position="540"/>
        <end position="559"/>
    </location>
</feature>
<keyword evidence="2" id="KW-1133">Transmembrane helix</keyword>
<protein>
    <submittedName>
        <fullName evidence="5">Nonselective cation channel</fullName>
    </submittedName>
</protein>
<feature type="transmembrane region" description="Helical" evidence="2">
    <location>
        <begin position="451"/>
        <end position="478"/>
    </location>
</feature>
<evidence type="ECO:0000259" key="4">
    <source>
        <dbReference type="Pfam" id="PF23317"/>
    </source>
</evidence>
<keyword evidence="2" id="KW-0812">Transmembrane</keyword>
<feature type="region of interest" description="Disordered" evidence="1">
    <location>
        <begin position="1"/>
        <end position="22"/>
    </location>
</feature>
<dbReference type="PANTHER" id="PTHR35859:SF1">
    <property type="entry name" value="NONSELECTIVE CATION CHANNEL PROTEIN"/>
    <property type="match status" value="1"/>
</dbReference>
<evidence type="ECO:0000313" key="6">
    <source>
        <dbReference type="Proteomes" id="UP001174694"/>
    </source>
</evidence>
<keyword evidence="2" id="KW-0472">Membrane</keyword>
<evidence type="ECO:0000313" key="5">
    <source>
        <dbReference type="EMBL" id="KAJ9137888.1"/>
    </source>
</evidence>
<feature type="compositionally biased region" description="Acidic residues" evidence="1">
    <location>
        <begin position="730"/>
        <end position="739"/>
    </location>
</feature>
<dbReference type="Proteomes" id="UP001174694">
    <property type="component" value="Unassembled WGS sequence"/>
</dbReference>
<dbReference type="AlphaFoldDB" id="A0AA38R812"/>
<feature type="region of interest" description="Disordered" evidence="1">
    <location>
        <begin position="629"/>
        <end position="691"/>
    </location>
</feature>
<feature type="transmembrane region" description="Helical" evidence="2">
    <location>
        <begin position="397"/>
        <end position="416"/>
    </location>
</feature>
<feature type="domain" description="YVC1 N-terminal linker helical" evidence="3">
    <location>
        <begin position="57"/>
        <end position="241"/>
    </location>
</feature>
<accession>A0AA38R812</accession>